<dbReference type="GO" id="GO:0008270">
    <property type="term" value="F:zinc ion binding"/>
    <property type="evidence" value="ECO:0007669"/>
    <property type="project" value="UniProtKB-KW"/>
</dbReference>
<reference evidence="4" key="1">
    <citation type="submission" date="2013-08" db="EMBL/GenBank/DDBJ databases">
        <title>Gene expansion shapes genome architecture in the human pathogen Lichtheimia corymbifera: an evolutionary genomics analysis in the ancient terrestrial Mucorales (Mucoromycotina).</title>
        <authorList>
            <person name="Schwartze V.U."/>
            <person name="Winter S."/>
            <person name="Shelest E."/>
            <person name="Marcet-Houben M."/>
            <person name="Horn F."/>
            <person name="Wehner S."/>
            <person name="Hoffmann K."/>
            <person name="Riege K."/>
            <person name="Sammeth M."/>
            <person name="Nowrousian M."/>
            <person name="Valiante V."/>
            <person name="Linde J."/>
            <person name="Jacobsen I.D."/>
            <person name="Marz M."/>
            <person name="Brakhage A.A."/>
            <person name="Gabaldon T."/>
            <person name="Bocker S."/>
            <person name="Voigt K."/>
        </authorList>
    </citation>
    <scope>NUCLEOTIDE SEQUENCE [LARGE SCALE GENOMIC DNA]</scope>
    <source>
        <strain evidence="4">FSU 9682</strain>
    </source>
</reference>
<evidence type="ECO:0000313" key="4">
    <source>
        <dbReference type="EMBL" id="CDH53358.1"/>
    </source>
</evidence>
<keyword evidence="5" id="KW-1185">Reference proteome</keyword>
<keyword evidence="1" id="KW-0863">Zinc-finger</keyword>
<feature type="region of interest" description="Disordered" evidence="2">
    <location>
        <begin position="1"/>
        <end position="110"/>
    </location>
</feature>
<proteinExistence type="predicted"/>
<dbReference type="PROSITE" id="PS50157">
    <property type="entry name" value="ZINC_FINGER_C2H2_2"/>
    <property type="match status" value="1"/>
</dbReference>
<dbReference type="OrthoDB" id="2274461at2759"/>
<accession>A0A068RT49</accession>
<evidence type="ECO:0000313" key="5">
    <source>
        <dbReference type="Proteomes" id="UP000027586"/>
    </source>
</evidence>
<keyword evidence="1" id="KW-0479">Metal-binding</keyword>
<dbReference type="InterPro" id="IPR013087">
    <property type="entry name" value="Znf_C2H2_type"/>
</dbReference>
<feature type="compositionally biased region" description="Basic residues" evidence="2">
    <location>
        <begin position="97"/>
        <end position="106"/>
    </location>
</feature>
<protein>
    <recommendedName>
        <fullName evidence="3">C2H2-type domain-containing protein</fullName>
    </recommendedName>
</protein>
<dbReference type="Proteomes" id="UP000027586">
    <property type="component" value="Unassembled WGS sequence"/>
</dbReference>
<comment type="caution">
    <text evidence="4">The sequence shown here is derived from an EMBL/GenBank/DDBJ whole genome shotgun (WGS) entry which is preliminary data.</text>
</comment>
<dbReference type="EMBL" id="CBTN010000017">
    <property type="protein sequence ID" value="CDH53358.1"/>
    <property type="molecule type" value="Genomic_DNA"/>
</dbReference>
<name>A0A068RT49_9FUNG</name>
<dbReference type="VEuPathDB" id="FungiDB:LCOR_04715.1"/>
<feature type="domain" description="C2H2-type" evidence="3">
    <location>
        <begin position="115"/>
        <end position="143"/>
    </location>
</feature>
<keyword evidence="1" id="KW-0862">Zinc</keyword>
<sequence length="149" mass="17681">MYWTTLPELFDPIEEFDGDPARLYVPPPPQMPYSDDEDDSEDDGDNDDNRPSWPFLDKTTTATTTRCGTKRASPFQKKNQHEQQRYRQSSAVTPYHNVRKRRKQHDHQKQNQVRFACHKCGMVFDRLYDHRRHVTATHARYKRAAHHSP</sequence>
<organism evidence="4 5">
    <name type="scientific">Lichtheimia corymbifera JMRC:FSU:9682</name>
    <dbReference type="NCBI Taxonomy" id="1263082"/>
    <lineage>
        <taxon>Eukaryota</taxon>
        <taxon>Fungi</taxon>
        <taxon>Fungi incertae sedis</taxon>
        <taxon>Mucoromycota</taxon>
        <taxon>Mucoromycotina</taxon>
        <taxon>Mucoromycetes</taxon>
        <taxon>Mucorales</taxon>
        <taxon>Lichtheimiaceae</taxon>
        <taxon>Lichtheimia</taxon>
    </lineage>
</organism>
<evidence type="ECO:0000259" key="3">
    <source>
        <dbReference type="PROSITE" id="PS50157"/>
    </source>
</evidence>
<evidence type="ECO:0000256" key="1">
    <source>
        <dbReference type="PROSITE-ProRule" id="PRU00042"/>
    </source>
</evidence>
<dbReference type="PROSITE" id="PS00028">
    <property type="entry name" value="ZINC_FINGER_C2H2_1"/>
    <property type="match status" value="1"/>
</dbReference>
<gene>
    <name evidence="4" type="ORF">LCOR_04715.1</name>
</gene>
<dbReference type="AlphaFoldDB" id="A0A068RT49"/>
<evidence type="ECO:0000256" key="2">
    <source>
        <dbReference type="SAM" id="MobiDB-lite"/>
    </source>
</evidence>
<feature type="compositionally biased region" description="Acidic residues" evidence="2">
    <location>
        <begin position="34"/>
        <end position="46"/>
    </location>
</feature>